<comment type="caution">
    <text evidence="2">The sequence shown here is derived from an EMBL/GenBank/DDBJ whole genome shotgun (WGS) entry which is preliminary data.</text>
</comment>
<dbReference type="AlphaFoldDB" id="A0AAV3YYX7"/>
<keyword evidence="1" id="KW-1133">Transmembrane helix</keyword>
<feature type="transmembrane region" description="Helical" evidence="1">
    <location>
        <begin position="18"/>
        <end position="38"/>
    </location>
</feature>
<protein>
    <submittedName>
        <fullName evidence="2">Uncharacterized protein</fullName>
    </submittedName>
</protein>
<evidence type="ECO:0000313" key="3">
    <source>
        <dbReference type="Proteomes" id="UP000735302"/>
    </source>
</evidence>
<gene>
    <name evidence="2" type="ORF">PoB_001461500</name>
</gene>
<keyword evidence="1" id="KW-0472">Membrane</keyword>
<evidence type="ECO:0000313" key="2">
    <source>
        <dbReference type="EMBL" id="GFN88109.1"/>
    </source>
</evidence>
<dbReference type="Proteomes" id="UP000735302">
    <property type="component" value="Unassembled WGS sequence"/>
</dbReference>
<organism evidence="2 3">
    <name type="scientific">Plakobranchus ocellatus</name>
    <dbReference type="NCBI Taxonomy" id="259542"/>
    <lineage>
        <taxon>Eukaryota</taxon>
        <taxon>Metazoa</taxon>
        <taxon>Spiralia</taxon>
        <taxon>Lophotrochozoa</taxon>
        <taxon>Mollusca</taxon>
        <taxon>Gastropoda</taxon>
        <taxon>Heterobranchia</taxon>
        <taxon>Euthyneura</taxon>
        <taxon>Panpulmonata</taxon>
        <taxon>Sacoglossa</taxon>
        <taxon>Placobranchoidea</taxon>
        <taxon>Plakobranchidae</taxon>
        <taxon>Plakobranchus</taxon>
    </lineage>
</organism>
<dbReference type="EMBL" id="BLXT01001839">
    <property type="protein sequence ID" value="GFN88109.1"/>
    <property type="molecule type" value="Genomic_DNA"/>
</dbReference>
<keyword evidence="1" id="KW-0812">Transmembrane</keyword>
<evidence type="ECO:0000256" key="1">
    <source>
        <dbReference type="SAM" id="Phobius"/>
    </source>
</evidence>
<name>A0AAV3YYX7_9GAST</name>
<proteinExistence type="predicted"/>
<reference evidence="2 3" key="1">
    <citation type="journal article" date="2021" name="Elife">
        <title>Chloroplast acquisition without the gene transfer in kleptoplastic sea slugs, Plakobranchus ocellatus.</title>
        <authorList>
            <person name="Maeda T."/>
            <person name="Takahashi S."/>
            <person name="Yoshida T."/>
            <person name="Shimamura S."/>
            <person name="Takaki Y."/>
            <person name="Nagai Y."/>
            <person name="Toyoda A."/>
            <person name="Suzuki Y."/>
            <person name="Arimoto A."/>
            <person name="Ishii H."/>
            <person name="Satoh N."/>
            <person name="Nishiyama T."/>
            <person name="Hasebe M."/>
            <person name="Maruyama T."/>
            <person name="Minagawa J."/>
            <person name="Obokata J."/>
            <person name="Shigenobu S."/>
        </authorList>
    </citation>
    <scope>NUCLEOTIDE SEQUENCE [LARGE SCALE GENOMIC DNA]</scope>
</reference>
<feature type="transmembrane region" description="Helical" evidence="1">
    <location>
        <begin position="59"/>
        <end position="78"/>
    </location>
</feature>
<accession>A0AAV3YYX7</accession>
<sequence length="104" mass="11980">MAPGKYDHRDRELRALKLFEVIVSYAVFIGATVASYYIDITMSTLMLMPSVLLMNRVRLLPAILAMAIFFAGSTFLLYTNIDMFFILLMHTLFWMTIQMVRSKG</sequence>
<keyword evidence="3" id="KW-1185">Reference proteome</keyword>